<evidence type="ECO:0008006" key="3">
    <source>
        <dbReference type="Google" id="ProtNLM"/>
    </source>
</evidence>
<dbReference type="EMBL" id="QKWP01003033">
    <property type="protein sequence ID" value="RIB01605.1"/>
    <property type="molecule type" value="Genomic_DNA"/>
</dbReference>
<name>A0A397TU02_9GLOM</name>
<evidence type="ECO:0000313" key="2">
    <source>
        <dbReference type="Proteomes" id="UP000266673"/>
    </source>
</evidence>
<reference evidence="1 2" key="1">
    <citation type="submission" date="2018-06" db="EMBL/GenBank/DDBJ databases">
        <title>Comparative genomics reveals the genomic features of Rhizophagus irregularis, R. cerebriforme, R. diaphanum and Gigaspora rosea, and their symbiotic lifestyle signature.</title>
        <authorList>
            <person name="Morin E."/>
            <person name="San Clemente H."/>
            <person name="Chen E.C.H."/>
            <person name="De La Providencia I."/>
            <person name="Hainaut M."/>
            <person name="Kuo A."/>
            <person name="Kohler A."/>
            <person name="Murat C."/>
            <person name="Tang N."/>
            <person name="Roy S."/>
            <person name="Loubradou J."/>
            <person name="Henrissat B."/>
            <person name="Grigoriev I.V."/>
            <person name="Corradi N."/>
            <person name="Roux C."/>
            <person name="Martin F.M."/>
        </authorList>
    </citation>
    <scope>NUCLEOTIDE SEQUENCE [LARGE SCALE GENOMIC DNA]</scope>
    <source>
        <strain evidence="1 2">DAOM 194757</strain>
    </source>
</reference>
<organism evidence="1 2">
    <name type="scientific">Gigaspora rosea</name>
    <dbReference type="NCBI Taxonomy" id="44941"/>
    <lineage>
        <taxon>Eukaryota</taxon>
        <taxon>Fungi</taxon>
        <taxon>Fungi incertae sedis</taxon>
        <taxon>Mucoromycota</taxon>
        <taxon>Glomeromycotina</taxon>
        <taxon>Glomeromycetes</taxon>
        <taxon>Diversisporales</taxon>
        <taxon>Gigasporaceae</taxon>
        <taxon>Gigaspora</taxon>
    </lineage>
</organism>
<dbReference type="OrthoDB" id="10028886at2759"/>
<dbReference type="InterPro" id="IPR032675">
    <property type="entry name" value="LRR_dom_sf"/>
</dbReference>
<accession>A0A397TU02</accession>
<dbReference type="InterPro" id="IPR036047">
    <property type="entry name" value="F-box-like_dom_sf"/>
</dbReference>
<dbReference type="SUPFAM" id="SSF52047">
    <property type="entry name" value="RNI-like"/>
    <property type="match status" value="1"/>
</dbReference>
<dbReference type="Gene3D" id="3.80.10.10">
    <property type="entry name" value="Ribonuclease Inhibitor"/>
    <property type="match status" value="1"/>
</dbReference>
<dbReference type="AlphaFoldDB" id="A0A397TU02"/>
<dbReference type="Proteomes" id="UP000266673">
    <property type="component" value="Unassembled WGS sequence"/>
</dbReference>
<proteinExistence type="predicted"/>
<comment type="caution">
    <text evidence="1">The sequence shown here is derived from an EMBL/GenBank/DDBJ whole genome shotgun (WGS) entry which is preliminary data.</text>
</comment>
<sequence>MNSSLNPFCLPDDCVKEMLCHLLGDYKALFSCALVNRSWCRSTIPLLWGDIFNGKFPSPRKRVSIISMYVKCLHEIQRKTLIDNNIIFQDDDFKPVLFDYPKYLKFLNCRHFDHALYAWCKKVIKPDINNIEFQNTLKICNQIISHYILSHSTGLNTLCLGHHSSDGQCLMLLPSDKYPEGLCYTFSRLTELHIDNWFPIITQNISSVLLLFENLSLYSRRIKNFSITLNQISNLAYQPEVFKHLFSLIKSQYNLQSFTITFPNNLDPSLFFSSLLNQSHSLKYLELIRFYDIPLLLSFLSSFNLDTLKLIYNNLITNSIPSLLPFLPSETQFRIKNLFISEANDSTLYPFFSLITKLSGSNLEKLYFDECDETLTKTIGDHCLNLTSLSITTSFSIFDYFLKSLSKLKKLKYLDVKKDRHDIQYTKEMILQFAKIIPNSLEELDFDLISDREHLNVFLKEFKIPLSKLSIYLHELNDEIFNFIIDYAIRTGNLKELCFSAQESFTMEVLLKAKNIIPIITDITEDDEEVRFVVV</sequence>
<gene>
    <name evidence="1" type="ORF">C2G38_980269</name>
</gene>
<keyword evidence="2" id="KW-1185">Reference proteome</keyword>
<evidence type="ECO:0000313" key="1">
    <source>
        <dbReference type="EMBL" id="RIB01605.1"/>
    </source>
</evidence>
<dbReference type="SUPFAM" id="SSF81383">
    <property type="entry name" value="F-box domain"/>
    <property type="match status" value="1"/>
</dbReference>
<protein>
    <recommendedName>
        <fullName evidence="3">F-box domain-containing protein</fullName>
    </recommendedName>
</protein>